<keyword evidence="8 10" id="KW-0648">Protein biosynthesis</keyword>
<dbReference type="GO" id="GO:0006424">
    <property type="term" value="P:glutamyl-tRNA aminoacylation"/>
    <property type="evidence" value="ECO:0007669"/>
    <property type="project" value="UniProtKB-UniRule"/>
</dbReference>
<keyword evidence="9 10" id="KW-0030">Aminoacyl-tRNA synthetase</keyword>
<evidence type="ECO:0000313" key="13">
    <source>
        <dbReference type="EMBL" id="OGF73581.1"/>
    </source>
</evidence>
<evidence type="ECO:0000256" key="1">
    <source>
        <dbReference type="ARBA" id="ARBA00004496"/>
    </source>
</evidence>
<name>A0A1F5WE70_9BACT</name>
<dbReference type="Gene3D" id="3.40.50.620">
    <property type="entry name" value="HUPs"/>
    <property type="match status" value="1"/>
</dbReference>
<dbReference type="InterPro" id="IPR004527">
    <property type="entry name" value="Glu-tRNA-ligase_bac/mito"/>
</dbReference>
<dbReference type="PROSITE" id="PS00178">
    <property type="entry name" value="AA_TRNA_LIGASE_I"/>
    <property type="match status" value="1"/>
</dbReference>
<dbReference type="Pfam" id="PF19269">
    <property type="entry name" value="Anticodon_2"/>
    <property type="match status" value="1"/>
</dbReference>
<evidence type="ECO:0000256" key="6">
    <source>
        <dbReference type="ARBA" id="ARBA00022741"/>
    </source>
</evidence>
<dbReference type="InterPro" id="IPR020751">
    <property type="entry name" value="aa-tRNA-synth_I_codon-bd_sub2"/>
</dbReference>
<dbReference type="GO" id="GO:0008270">
    <property type="term" value="F:zinc ion binding"/>
    <property type="evidence" value="ECO:0007669"/>
    <property type="project" value="InterPro"/>
</dbReference>
<feature type="binding site" evidence="10">
    <location>
        <position position="258"/>
    </location>
    <ligand>
        <name>ATP</name>
        <dbReference type="ChEBI" id="CHEBI:30616"/>
    </ligand>
</feature>
<dbReference type="STRING" id="1798338.A3J56_00295"/>
<protein>
    <recommendedName>
        <fullName evidence="10">Glutamate--tRNA ligase</fullName>
        <ecNumber evidence="10">6.1.1.17</ecNumber>
    </recommendedName>
    <alternativeName>
        <fullName evidence="10">Glutamyl-tRNA synthetase</fullName>
        <shortName evidence="10">GluRS</shortName>
    </alternativeName>
</protein>
<proteinExistence type="inferred from homology"/>
<keyword evidence="6 10" id="KW-0547">Nucleotide-binding</keyword>
<dbReference type="Proteomes" id="UP000178406">
    <property type="component" value="Unassembled WGS sequence"/>
</dbReference>
<dbReference type="PANTHER" id="PTHR43311">
    <property type="entry name" value="GLUTAMATE--TRNA LIGASE"/>
    <property type="match status" value="1"/>
</dbReference>
<evidence type="ECO:0000256" key="8">
    <source>
        <dbReference type="ARBA" id="ARBA00022917"/>
    </source>
</evidence>
<dbReference type="InterPro" id="IPR014729">
    <property type="entry name" value="Rossmann-like_a/b/a_fold"/>
</dbReference>
<sequence length="492" mass="57250">MIKTRIAPSPTGNLHVGTARTALFNYLFARHHNGEFLLRIEDTDIKRSEKRYEEEIIEGLTWLGISWDGHIVRQTERLDSHEKYVKQLLKEGKAFYCFHTEEELENDRKNQMEHKMVIRHFCASWRDVPFKEAEKKRKAGENSIIRFKIPRTPENHQIVFDDIIRGQVRFFTGPLGDFPIAKDFRVPLYNFAVVIDDFEMEISHVIRGEDHIPNTPKQLLIAEALGFISKDNGGVFRPPWEYAHLPLILGPDRSKLSKRHGATSIQEYRDDGYLADALFNFLALLGWNPGTEKEIFSRAELIELFSLDRVQKSGAIFDVTKLNWMNNQYIGKKLPEELRMLAIPYIGNFLQNQKLKIKDQNEYIEQILALEQSRITKLSELPEQVEYFFKQPTYEKELLRWKSMSDEELKNALAAAKKTIENIPEEHWNKEYIESAFLKEAATYTNRGELLWPLRVALSGKKASPGPFEIMAILGKQTTLRHIQHALDLLVL</sequence>
<comment type="subunit">
    <text evidence="3 10">Monomer.</text>
</comment>
<feature type="short sequence motif" description="'HIGH' region" evidence="10">
    <location>
        <begin position="8"/>
        <end position="18"/>
    </location>
</feature>
<dbReference type="SUPFAM" id="SSF52374">
    <property type="entry name" value="Nucleotidylyl transferase"/>
    <property type="match status" value="1"/>
</dbReference>
<evidence type="ECO:0000256" key="5">
    <source>
        <dbReference type="ARBA" id="ARBA00022598"/>
    </source>
</evidence>
<dbReference type="InterPro" id="IPR008925">
    <property type="entry name" value="aa_tRNA-synth_I_cd-bd_sf"/>
</dbReference>
<dbReference type="HAMAP" id="MF_00022">
    <property type="entry name" value="Glu_tRNA_synth_type1"/>
    <property type="match status" value="1"/>
</dbReference>
<gene>
    <name evidence="10" type="primary">gltX</name>
    <name evidence="13" type="ORF">A3J56_00295</name>
</gene>
<evidence type="ECO:0000256" key="2">
    <source>
        <dbReference type="ARBA" id="ARBA00007894"/>
    </source>
</evidence>
<dbReference type="InterPro" id="IPR020058">
    <property type="entry name" value="Glu/Gln-tRNA-synth_Ib_cat-dom"/>
</dbReference>
<feature type="domain" description="Aminoacyl-tRNA synthetase class I anticodon-binding" evidence="12">
    <location>
        <begin position="342"/>
        <end position="487"/>
    </location>
</feature>
<dbReference type="InterPro" id="IPR049940">
    <property type="entry name" value="GluQ/Sye"/>
</dbReference>
<reference evidence="13 14" key="1">
    <citation type="journal article" date="2016" name="Nat. Commun.">
        <title>Thousands of microbial genomes shed light on interconnected biogeochemical processes in an aquifer system.</title>
        <authorList>
            <person name="Anantharaman K."/>
            <person name="Brown C.T."/>
            <person name="Hug L.A."/>
            <person name="Sharon I."/>
            <person name="Castelle C.J."/>
            <person name="Probst A.J."/>
            <person name="Thomas B.C."/>
            <person name="Singh A."/>
            <person name="Wilkins M.J."/>
            <person name="Karaoz U."/>
            <person name="Brodie E.L."/>
            <person name="Williams K.H."/>
            <person name="Hubbard S.S."/>
            <person name="Banfield J.F."/>
        </authorList>
    </citation>
    <scope>NUCLEOTIDE SEQUENCE [LARGE SCALE GENOMIC DNA]</scope>
</reference>
<keyword evidence="5 10" id="KW-0436">Ligase</keyword>
<dbReference type="AlphaFoldDB" id="A0A1F5WE70"/>
<keyword evidence="7 10" id="KW-0067">ATP-binding</keyword>
<evidence type="ECO:0000256" key="4">
    <source>
        <dbReference type="ARBA" id="ARBA00022490"/>
    </source>
</evidence>
<feature type="domain" description="Glutamyl/glutaminyl-tRNA synthetase class Ib catalytic" evidence="11">
    <location>
        <begin position="2"/>
        <end position="324"/>
    </location>
</feature>
<dbReference type="SUPFAM" id="SSF48163">
    <property type="entry name" value="An anticodon-binding domain of class I aminoacyl-tRNA synthetases"/>
    <property type="match status" value="1"/>
</dbReference>
<dbReference type="PANTHER" id="PTHR43311:SF2">
    <property type="entry name" value="GLUTAMATE--TRNA LIGASE, MITOCHONDRIAL-RELATED"/>
    <property type="match status" value="1"/>
</dbReference>
<dbReference type="InterPro" id="IPR045462">
    <property type="entry name" value="aa-tRNA-synth_I_cd-bd"/>
</dbReference>
<evidence type="ECO:0000256" key="3">
    <source>
        <dbReference type="ARBA" id="ARBA00011245"/>
    </source>
</evidence>
<feature type="short sequence motif" description="'KMSKS' region" evidence="10">
    <location>
        <begin position="255"/>
        <end position="259"/>
    </location>
</feature>
<dbReference type="Gene3D" id="1.10.10.350">
    <property type="match status" value="1"/>
</dbReference>
<dbReference type="GO" id="GO:0000049">
    <property type="term" value="F:tRNA binding"/>
    <property type="evidence" value="ECO:0007669"/>
    <property type="project" value="InterPro"/>
</dbReference>
<evidence type="ECO:0000256" key="7">
    <source>
        <dbReference type="ARBA" id="ARBA00022840"/>
    </source>
</evidence>
<dbReference type="InterPro" id="IPR033910">
    <property type="entry name" value="GluRS_core"/>
</dbReference>
<comment type="caution">
    <text evidence="13">The sequence shown here is derived from an EMBL/GenBank/DDBJ whole genome shotgun (WGS) entry which is preliminary data.</text>
</comment>
<dbReference type="EMBL" id="MFHQ01000040">
    <property type="protein sequence ID" value="OGF73581.1"/>
    <property type="molecule type" value="Genomic_DNA"/>
</dbReference>
<comment type="catalytic activity">
    <reaction evidence="10">
        <text>tRNA(Glu) + L-glutamate + ATP = L-glutamyl-tRNA(Glu) + AMP + diphosphate</text>
        <dbReference type="Rhea" id="RHEA:23540"/>
        <dbReference type="Rhea" id="RHEA-COMP:9663"/>
        <dbReference type="Rhea" id="RHEA-COMP:9680"/>
        <dbReference type="ChEBI" id="CHEBI:29985"/>
        <dbReference type="ChEBI" id="CHEBI:30616"/>
        <dbReference type="ChEBI" id="CHEBI:33019"/>
        <dbReference type="ChEBI" id="CHEBI:78442"/>
        <dbReference type="ChEBI" id="CHEBI:78520"/>
        <dbReference type="ChEBI" id="CHEBI:456215"/>
        <dbReference type="EC" id="6.1.1.17"/>
    </reaction>
</comment>
<dbReference type="GO" id="GO:0005829">
    <property type="term" value="C:cytosol"/>
    <property type="evidence" value="ECO:0007669"/>
    <property type="project" value="TreeGrafter"/>
</dbReference>
<keyword evidence="4 10" id="KW-0963">Cytoplasm</keyword>
<comment type="subcellular location">
    <subcellularLocation>
        <location evidence="1 10">Cytoplasm</location>
    </subcellularLocation>
</comment>
<dbReference type="FunFam" id="3.40.50.620:FF:000007">
    <property type="entry name" value="Glutamate--tRNA ligase"/>
    <property type="match status" value="1"/>
</dbReference>
<evidence type="ECO:0000256" key="10">
    <source>
        <dbReference type="HAMAP-Rule" id="MF_00022"/>
    </source>
</evidence>
<accession>A0A1F5WE70</accession>
<organism evidence="13 14">
    <name type="scientific">Candidatus Giovannonibacteria bacterium RIFCSPHIGHO2_02_FULL_46_20</name>
    <dbReference type="NCBI Taxonomy" id="1798338"/>
    <lineage>
        <taxon>Bacteria</taxon>
        <taxon>Candidatus Giovannoniibacteriota</taxon>
    </lineage>
</organism>
<dbReference type="NCBIfam" id="TIGR00464">
    <property type="entry name" value="gltX_bact"/>
    <property type="match status" value="1"/>
</dbReference>
<dbReference type="PRINTS" id="PR00987">
    <property type="entry name" value="TRNASYNTHGLU"/>
</dbReference>
<dbReference type="CDD" id="cd00808">
    <property type="entry name" value="GluRS_core"/>
    <property type="match status" value="1"/>
</dbReference>
<dbReference type="GO" id="GO:0004818">
    <property type="term" value="F:glutamate-tRNA ligase activity"/>
    <property type="evidence" value="ECO:0007669"/>
    <property type="project" value="UniProtKB-UniRule"/>
</dbReference>
<dbReference type="GO" id="GO:0005524">
    <property type="term" value="F:ATP binding"/>
    <property type="evidence" value="ECO:0007669"/>
    <property type="project" value="UniProtKB-UniRule"/>
</dbReference>
<dbReference type="InterPro" id="IPR000924">
    <property type="entry name" value="Glu/Gln-tRNA-synth"/>
</dbReference>
<evidence type="ECO:0000256" key="9">
    <source>
        <dbReference type="ARBA" id="ARBA00023146"/>
    </source>
</evidence>
<dbReference type="InterPro" id="IPR001412">
    <property type="entry name" value="aa-tRNA-synth_I_CS"/>
</dbReference>
<dbReference type="EC" id="6.1.1.17" evidence="10"/>
<comment type="similarity">
    <text evidence="2 10">Belongs to the class-I aminoacyl-tRNA synthetase family. Glutamate--tRNA ligase type 1 subfamily.</text>
</comment>
<evidence type="ECO:0000313" key="14">
    <source>
        <dbReference type="Proteomes" id="UP000178406"/>
    </source>
</evidence>
<evidence type="ECO:0000259" key="11">
    <source>
        <dbReference type="Pfam" id="PF00749"/>
    </source>
</evidence>
<dbReference type="Pfam" id="PF00749">
    <property type="entry name" value="tRNA-synt_1c"/>
    <property type="match status" value="1"/>
</dbReference>
<comment type="function">
    <text evidence="10">Catalyzes the attachment of glutamate to tRNA(Glu) in a two-step reaction: glutamate is first activated by ATP to form Glu-AMP and then transferred to the acceptor end of tRNA(Glu).</text>
</comment>
<comment type="caution">
    <text evidence="10">Lacks conserved residue(s) required for the propagation of feature annotation.</text>
</comment>
<evidence type="ECO:0000259" key="12">
    <source>
        <dbReference type="Pfam" id="PF19269"/>
    </source>
</evidence>